<comment type="caution">
    <text evidence="8">The sequence shown here is derived from an EMBL/GenBank/DDBJ whole genome shotgun (WGS) entry which is preliminary data.</text>
</comment>
<dbReference type="Pfam" id="PF14520">
    <property type="entry name" value="HHH_5"/>
    <property type="match status" value="1"/>
</dbReference>
<feature type="region of interest" description="Domain I" evidence="6">
    <location>
        <begin position="1"/>
        <end position="64"/>
    </location>
</feature>
<comment type="domain">
    <text evidence="6">Has three domains with a flexible linker between the domains II and III and assumes an 'L' shape. Domain III is highly mobile and contacts RuvB.</text>
</comment>
<dbReference type="InterPro" id="IPR036267">
    <property type="entry name" value="RuvA_C_sf"/>
</dbReference>
<evidence type="ECO:0000313" key="9">
    <source>
        <dbReference type="Proteomes" id="UP001501565"/>
    </source>
</evidence>
<dbReference type="SUPFAM" id="SSF46929">
    <property type="entry name" value="DNA helicase RuvA subunit, C-terminal domain"/>
    <property type="match status" value="1"/>
</dbReference>
<evidence type="ECO:0000256" key="5">
    <source>
        <dbReference type="ARBA" id="ARBA00023204"/>
    </source>
</evidence>
<keyword evidence="4 6" id="KW-0233">DNA recombination</keyword>
<comment type="subcellular location">
    <subcellularLocation>
        <location evidence="6">Cytoplasm</location>
    </subcellularLocation>
</comment>
<dbReference type="Gene3D" id="1.10.8.10">
    <property type="entry name" value="DNA helicase RuvA subunit, C-terminal domain"/>
    <property type="match status" value="1"/>
</dbReference>
<dbReference type="InterPro" id="IPR010994">
    <property type="entry name" value="RuvA_2-like"/>
</dbReference>
<dbReference type="RefSeq" id="WP_344800371.1">
    <property type="nucleotide sequence ID" value="NZ_BAABBN010000015.1"/>
</dbReference>
<reference evidence="9" key="1">
    <citation type="journal article" date="2019" name="Int. J. Syst. Evol. Microbiol.">
        <title>The Global Catalogue of Microorganisms (GCM) 10K type strain sequencing project: providing services to taxonomists for standard genome sequencing and annotation.</title>
        <authorList>
            <consortium name="The Broad Institute Genomics Platform"/>
            <consortium name="The Broad Institute Genome Sequencing Center for Infectious Disease"/>
            <person name="Wu L."/>
            <person name="Ma J."/>
        </authorList>
    </citation>
    <scope>NUCLEOTIDE SEQUENCE [LARGE SCALE GENOMIC DNA]</scope>
    <source>
        <strain evidence="9">JCM 17551</strain>
    </source>
</reference>
<comment type="caution">
    <text evidence="6">Lacks conserved residue(s) required for the propagation of feature annotation.</text>
</comment>
<evidence type="ECO:0000256" key="6">
    <source>
        <dbReference type="HAMAP-Rule" id="MF_00031"/>
    </source>
</evidence>
<feature type="domain" description="Helix-hairpin-helix DNA-binding motif class 1" evidence="7">
    <location>
        <begin position="108"/>
        <end position="127"/>
    </location>
</feature>
<dbReference type="Proteomes" id="UP001501565">
    <property type="component" value="Unassembled WGS sequence"/>
</dbReference>
<keyword evidence="3 6" id="KW-0238">DNA-binding</keyword>
<dbReference type="Pfam" id="PF01330">
    <property type="entry name" value="RuvA_N"/>
    <property type="match status" value="1"/>
</dbReference>
<dbReference type="Gene3D" id="1.10.150.20">
    <property type="entry name" value="5' to 3' exonuclease, C-terminal subdomain"/>
    <property type="match status" value="1"/>
</dbReference>
<evidence type="ECO:0000256" key="2">
    <source>
        <dbReference type="ARBA" id="ARBA00022763"/>
    </source>
</evidence>
<protein>
    <recommendedName>
        <fullName evidence="6">Holliday junction branch migration complex subunit RuvA</fullName>
    </recommendedName>
</protein>
<feature type="domain" description="Helix-hairpin-helix DNA-binding motif class 1" evidence="7">
    <location>
        <begin position="73"/>
        <end position="92"/>
    </location>
</feature>
<accession>A0ABP7NAF1</accession>
<dbReference type="InterPro" id="IPR003583">
    <property type="entry name" value="Hlx-hairpin-Hlx_DNA-bd_motif"/>
</dbReference>
<feature type="region of interest" description="Domain III" evidence="6">
    <location>
        <begin position="156"/>
        <end position="204"/>
    </location>
</feature>
<gene>
    <name evidence="6 8" type="primary">ruvA</name>
    <name evidence="8" type="ORF">GCM10022277_39530</name>
</gene>
<proteinExistence type="inferred from homology"/>
<keyword evidence="9" id="KW-1185">Reference proteome</keyword>
<comment type="similarity">
    <text evidence="6">Belongs to the RuvA family.</text>
</comment>
<dbReference type="SMART" id="SM00278">
    <property type="entry name" value="HhH1"/>
    <property type="match status" value="2"/>
</dbReference>
<evidence type="ECO:0000313" key="8">
    <source>
        <dbReference type="EMBL" id="GAA3939645.1"/>
    </source>
</evidence>
<dbReference type="EMBL" id="BAABBN010000015">
    <property type="protein sequence ID" value="GAA3939645.1"/>
    <property type="molecule type" value="Genomic_DNA"/>
</dbReference>
<comment type="function">
    <text evidence="6">The RuvA-RuvB-RuvC complex processes Holliday junction (HJ) DNA during genetic recombination and DNA repair, while the RuvA-RuvB complex plays an important role in the rescue of blocked DNA replication forks via replication fork reversal (RFR). RuvA specifically binds to HJ cruciform DNA, conferring on it an open structure. The RuvB hexamer acts as an ATP-dependent pump, pulling dsDNA into and through the RuvAB complex. HJ branch migration allows RuvC to scan DNA until it finds its consensus sequence, where it cleaves and resolves the cruciform DNA.</text>
</comment>
<organism evidence="8 9">
    <name type="scientific">Litoribacillus peritrichatus</name>
    <dbReference type="NCBI Taxonomy" id="718191"/>
    <lineage>
        <taxon>Bacteria</taxon>
        <taxon>Pseudomonadati</taxon>
        <taxon>Pseudomonadota</taxon>
        <taxon>Gammaproteobacteria</taxon>
        <taxon>Oceanospirillales</taxon>
        <taxon>Oceanospirillaceae</taxon>
        <taxon>Litoribacillus</taxon>
    </lineage>
</organism>
<dbReference type="NCBIfam" id="TIGR00084">
    <property type="entry name" value="ruvA"/>
    <property type="match status" value="1"/>
</dbReference>
<name>A0ABP7NAF1_9GAMM</name>
<dbReference type="Pfam" id="PF07499">
    <property type="entry name" value="RuvA_C"/>
    <property type="match status" value="1"/>
</dbReference>
<dbReference type="InterPro" id="IPR011114">
    <property type="entry name" value="RuvA_C"/>
</dbReference>
<sequence length="204" mass="22043">MIGQIKGVLEEKNAPQLLVDVNGVGYEIEAPMTTIFQLGSVGTNVVLYTHLTVREDAHLLYGFISKRDRTLFKTLIKVNGVGPKMALGILSSLDADQFVSCIHAEDTTALVKLPGIGKKTAERLVIEMKDRLKDWAGAETALPLEAASGNTPVPDQNAELEAESALIALGYKPQDATKMVNAVKGQAQSSEELIRLALKSMVQR</sequence>
<dbReference type="SUPFAM" id="SSF50249">
    <property type="entry name" value="Nucleic acid-binding proteins"/>
    <property type="match status" value="1"/>
</dbReference>
<dbReference type="InterPro" id="IPR000085">
    <property type="entry name" value="RuvA"/>
</dbReference>
<dbReference type="SUPFAM" id="SSF47781">
    <property type="entry name" value="RuvA domain 2-like"/>
    <property type="match status" value="1"/>
</dbReference>
<dbReference type="HAMAP" id="MF_00031">
    <property type="entry name" value="DNA_HJ_migration_RuvA"/>
    <property type="match status" value="1"/>
</dbReference>
<evidence type="ECO:0000259" key="7">
    <source>
        <dbReference type="SMART" id="SM00278"/>
    </source>
</evidence>
<keyword evidence="1 6" id="KW-0963">Cytoplasm</keyword>
<keyword evidence="5 6" id="KW-0234">DNA repair</keyword>
<keyword evidence="2 6" id="KW-0227">DNA damage</keyword>
<evidence type="ECO:0000256" key="1">
    <source>
        <dbReference type="ARBA" id="ARBA00022490"/>
    </source>
</evidence>
<evidence type="ECO:0000256" key="3">
    <source>
        <dbReference type="ARBA" id="ARBA00023125"/>
    </source>
</evidence>
<dbReference type="InterPro" id="IPR012340">
    <property type="entry name" value="NA-bd_OB-fold"/>
</dbReference>
<dbReference type="CDD" id="cd14332">
    <property type="entry name" value="UBA_RuvA_C"/>
    <property type="match status" value="1"/>
</dbReference>
<dbReference type="Gene3D" id="2.40.50.140">
    <property type="entry name" value="Nucleic acid-binding proteins"/>
    <property type="match status" value="1"/>
</dbReference>
<evidence type="ECO:0000256" key="4">
    <source>
        <dbReference type="ARBA" id="ARBA00023172"/>
    </source>
</evidence>
<dbReference type="InterPro" id="IPR013849">
    <property type="entry name" value="DNA_helicase_Holl-junc_RuvA_I"/>
</dbReference>
<comment type="subunit">
    <text evidence="6">Homotetramer. Forms an RuvA(8)-RuvB(12)-Holliday junction (HJ) complex. HJ DNA is sandwiched between 2 RuvA tetramers; dsDNA enters through RuvA and exits via RuvB. An RuvB hexamer assembles on each DNA strand where it exits the tetramer. Each RuvB hexamer is contacted by two RuvA subunits (via domain III) on 2 adjacent RuvB subunits; this complex drives branch migration. In the full resolvosome a probable DNA-RuvA(4)-RuvB(12)-RuvC(2) complex forms which resolves the HJ.</text>
</comment>